<protein>
    <submittedName>
        <fullName evidence="3">Tape measure protein</fullName>
    </submittedName>
</protein>
<dbReference type="EMBL" id="MN234170">
    <property type="protein sequence ID" value="QFG08872.1"/>
    <property type="molecule type" value="Genomic_DNA"/>
</dbReference>
<dbReference type="RefSeq" id="YP_010754894.1">
    <property type="nucleotide sequence ID" value="NC_073465.1"/>
</dbReference>
<dbReference type="Proteomes" id="UP000326279">
    <property type="component" value="Segment"/>
</dbReference>
<proteinExistence type="predicted"/>
<feature type="region of interest" description="Disordered" evidence="2">
    <location>
        <begin position="581"/>
        <end position="610"/>
    </location>
</feature>
<evidence type="ECO:0000313" key="4">
    <source>
        <dbReference type="Proteomes" id="UP000326279"/>
    </source>
</evidence>
<evidence type="ECO:0000313" key="3">
    <source>
        <dbReference type="EMBL" id="QFG08872.1"/>
    </source>
</evidence>
<keyword evidence="1" id="KW-0175">Coiled coil</keyword>
<evidence type="ECO:0000256" key="1">
    <source>
        <dbReference type="SAM" id="Coils"/>
    </source>
</evidence>
<gene>
    <name evidence="3" type="primary">22</name>
    <name evidence="3" type="ORF">PBI_MALAGASYROSE_22</name>
</gene>
<evidence type="ECO:0000256" key="2">
    <source>
        <dbReference type="SAM" id="MobiDB-lite"/>
    </source>
</evidence>
<feature type="coiled-coil region" evidence="1">
    <location>
        <begin position="760"/>
        <end position="822"/>
    </location>
</feature>
<name>A0A5J6TJ62_9CAUD</name>
<dbReference type="GeneID" id="80019496"/>
<feature type="compositionally biased region" description="Low complexity" evidence="2">
    <location>
        <begin position="596"/>
        <end position="606"/>
    </location>
</feature>
<dbReference type="KEGG" id="vg:80019496"/>
<keyword evidence="4" id="KW-1185">Reference proteome</keyword>
<sequence>MAVRGKKSIADTYVSIIPETSRVAGEIAKAFRATDREARDAGKRWKREIESEMRDTRAHVVLDGGQARADAERLKSTIERMRPTMHVDVDHDRLGSQVSSSIMAHLGRLPRDVAGQAQNAGQQIGGSIATGFGSVFSGGGDFTSIIKTVLIGALIPAVFQLGGVASAAAGSLGLIPGALAGIAAGVGTVMIATQGFGEALENLRDPEKFAEALQSLAPNAQQAALAIQSLLPAFDHLKAAASDALFANGAQRINDLAGQYMPALEGLTTRIATAINTGLGGVFDTLMRPDVQAAVNDTFNSLATAFEVGSQAAAPFTEAFTQIVQVGAQFLPGISAAIVDIATRFSEFVSQAAADGSLQEWIGRGLDTLGQLGGLVLSLVQDFGALAPIGEQVLPGIIGAIEGVSSALVAVAPIVSAFGPLWDAVAFAANHAATYFNFLTSFINGTLMPTMSAVSVVFGQAWDSISSKVSSVWSTIQPILSMMRDAIMGVLGPLGTALNIASSLGVGPGMPVVAGTPVAAAGTSAADKWLAADAAAPKPTGAPGLGSTRGMLDLPGAYRRRDGSVGFAPLPKSPLVAPIPSSGQYAVPLPPPPKTSRSSRSSGSGSPAVDAYGLQPGTAINYGAQGFPPWVYEVAERFGLKASTYAGHQEKSGLNQGIDWSGPTENMQKFAEYLASVPGEMKQVIWQNPTTGQRIGVADGQLVGPGTSQPGYYRDDWSGHTDHVHTSQSSPIPLAGMPGYGAGAPALAGMPDTTGMPRALREAYEKVADKNLEVQRTQDELADLDAQGTATAKQRTAVEDRLTKAIRERRDAVEDLATAQEKANAKGGKSGDDMFGDLGKDLVGGFAEALGFDGSLFSDPTQWGITKLFTSGVNWATQPLDGSGGRGGGGAGGGLGPLSGLLSNIPTGLGDLRLGGPQDGPVPVMGEMPNVGGGSLLSAAVQTGMHGLGAMTGQSPGPGNVDHMGDKITINSYGGSGQDTYQAYYDNHVLPRARAGIAGG</sequence>
<accession>A0A5J6TJ62</accession>
<reference evidence="3 4" key="1">
    <citation type="submission" date="2019-07" db="EMBL/GenBank/DDBJ databases">
        <authorList>
            <person name="Garlena R.A."/>
            <person name="Russell D.A."/>
            <person name="Pope W.H."/>
            <person name="Jacobs-Sera D."/>
            <person name="Hatfull G.F."/>
        </authorList>
    </citation>
    <scope>NUCLEOTIDE SEQUENCE [LARGE SCALE GENOMIC DNA]</scope>
</reference>
<organism evidence="3 4">
    <name type="scientific">Mycobacterium phage MalagasyRose</name>
    <dbReference type="NCBI Taxonomy" id="2599870"/>
    <lineage>
        <taxon>Viruses</taxon>
        <taxon>Duplodnaviria</taxon>
        <taxon>Heunggongvirae</taxon>
        <taxon>Uroviricota</taxon>
        <taxon>Caudoviricetes</taxon>
        <taxon>Malagasyrosevirus</taxon>
        <taxon>Malagasyrosevirus malagasyrose</taxon>
    </lineage>
</organism>